<keyword evidence="1" id="KW-0812">Transmembrane</keyword>
<accession>A0AAE0TAS4</accession>
<evidence type="ECO:0000256" key="1">
    <source>
        <dbReference type="SAM" id="Phobius"/>
    </source>
</evidence>
<reference evidence="2" key="2">
    <citation type="journal article" date="2021" name="Genome Biol. Evol.">
        <title>Developing a high-quality reference genome for a parasitic bivalve with doubly uniparental inheritance (Bivalvia: Unionida).</title>
        <authorList>
            <person name="Smith C.H."/>
        </authorList>
    </citation>
    <scope>NUCLEOTIDE SEQUENCE</scope>
    <source>
        <strain evidence="2">CHS0354</strain>
        <tissue evidence="2">Mantle</tissue>
    </source>
</reference>
<feature type="transmembrane region" description="Helical" evidence="1">
    <location>
        <begin position="73"/>
        <end position="96"/>
    </location>
</feature>
<feature type="transmembrane region" description="Helical" evidence="1">
    <location>
        <begin position="35"/>
        <end position="57"/>
    </location>
</feature>
<reference evidence="2" key="3">
    <citation type="submission" date="2023-05" db="EMBL/GenBank/DDBJ databases">
        <authorList>
            <person name="Smith C.H."/>
        </authorList>
    </citation>
    <scope>NUCLEOTIDE SEQUENCE</scope>
    <source>
        <strain evidence="2">CHS0354</strain>
        <tissue evidence="2">Mantle</tissue>
    </source>
</reference>
<sequence length="278" mass="32352">MGVRSQKQKISESLCRHRDMMAILKRFLCFSNTRLGSLLSGIYSLVVSLVCLVYYLFRYVGYKLIEKSTEFTGIVYTGFVIYAFVIVASLILIPGVQLDKKNLLLPWIYMDIIIVLYDTGSVALLTTIQMEREKTLNEWELSWVFFYLFRLTANCYCFACVVSQYQELSDGRGTYEYLYKPIRRGRIDVAGYDLDTFDLPVGIHLPRYHEQDPNKEYSPPSYDCIYHVPKEQSDSEDFERSSCFNVDDTLSTVASGYECNYRRINPNCYQVTVDIVWI</sequence>
<keyword evidence="1" id="KW-0472">Membrane</keyword>
<dbReference type="Proteomes" id="UP001195483">
    <property type="component" value="Unassembled WGS sequence"/>
</dbReference>
<keyword evidence="1" id="KW-1133">Transmembrane helix</keyword>
<protein>
    <submittedName>
        <fullName evidence="2">Uncharacterized protein</fullName>
    </submittedName>
</protein>
<evidence type="ECO:0000313" key="3">
    <source>
        <dbReference type="Proteomes" id="UP001195483"/>
    </source>
</evidence>
<keyword evidence="3" id="KW-1185">Reference proteome</keyword>
<dbReference type="EMBL" id="JAEAOA010002352">
    <property type="protein sequence ID" value="KAK3606394.1"/>
    <property type="molecule type" value="Genomic_DNA"/>
</dbReference>
<proteinExistence type="predicted"/>
<evidence type="ECO:0000313" key="2">
    <source>
        <dbReference type="EMBL" id="KAK3606394.1"/>
    </source>
</evidence>
<feature type="transmembrane region" description="Helical" evidence="1">
    <location>
        <begin position="108"/>
        <end position="129"/>
    </location>
</feature>
<organism evidence="2 3">
    <name type="scientific">Potamilus streckersoni</name>
    <dbReference type="NCBI Taxonomy" id="2493646"/>
    <lineage>
        <taxon>Eukaryota</taxon>
        <taxon>Metazoa</taxon>
        <taxon>Spiralia</taxon>
        <taxon>Lophotrochozoa</taxon>
        <taxon>Mollusca</taxon>
        <taxon>Bivalvia</taxon>
        <taxon>Autobranchia</taxon>
        <taxon>Heteroconchia</taxon>
        <taxon>Palaeoheterodonta</taxon>
        <taxon>Unionida</taxon>
        <taxon>Unionoidea</taxon>
        <taxon>Unionidae</taxon>
        <taxon>Ambleminae</taxon>
        <taxon>Lampsilini</taxon>
        <taxon>Potamilus</taxon>
    </lineage>
</organism>
<reference evidence="2" key="1">
    <citation type="journal article" date="2021" name="Genome Biol. Evol.">
        <title>A High-Quality Reference Genome for a Parasitic Bivalve with Doubly Uniparental Inheritance (Bivalvia: Unionida).</title>
        <authorList>
            <person name="Smith C.H."/>
        </authorList>
    </citation>
    <scope>NUCLEOTIDE SEQUENCE</scope>
    <source>
        <strain evidence="2">CHS0354</strain>
    </source>
</reference>
<feature type="transmembrane region" description="Helical" evidence="1">
    <location>
        <begin position="141"/>
        <end position="162"/>
    </location>
</feature>
<dbReference type="Pfam" id="PF15860">
    <property type="entry name" value="DUF4728"/>
    <property type="match status" value="1"/>
</dbReference>
<name>A0AAE0TAS4_9BIVA</name>
<dbReference type="InterPro" id="IPR031720">
    <property type="entry name" value="DUF4728"/>
</dbReference>
<dbReference type="PANTHER" id="PTHR36694:SF11">
    <property type="entry name" value="LP21121P-RELATED"/>
    <property type="match status" value="1"/>
</dbReference>
<gene>
    <name evidence="2" type="ORF">CHS0354_042039</name>
</gene>
<dbReference type="PANTHER" id="PTHR36694">
    <property type="entry name" value="PASIFLORA 1, ISOFORM A-RELATED"/>
    <property type="match status" value="1"/>
</dbReference>
<comment type="caution">
    <text evidence="2">The sequence shown here is derived from an EMBL/GenBank/DDBJ whole genome shotgun (WGS) entry which is preliminary data.</text>
</comment>
<dbReference type="AlphaFoldDB" id="A0AAE0TAS4"/>